<dbReference type="InterPro" id="IPR023214">
    <property type="entry name" value="HAD_sf"/>
</dbReference>
<dbReference type="SUPFAM" id="SSF56784">
    <property type="entry name" value="HAD-like"/>
    <property type="match status" value="1"/>
</dbReference>
<evidence type="ECO:0000256" key="2">
    <source>
        <dbReference type="ARBA" id="ARBA00006024"/>
    </source>
</evidence>
<dbReference type="SUPFAM" id="SSF81665">
    <property type="entry name" value="Calcium ATPase, transmembrane domain M"/>
    <property type="match status" value="1"/>
</dbReference>
<dbReference type="Pfam" id="PF00403">
    <property type="entry name" value="HMA"/>
    <property type="match status" value="2"/>
</dbReference>
<dbReference type="NCBIfam" id="TIGR00003">
    <property type="entry name" value="copper ion binding protein"/>
    <property type="match status" value="2"/>
</dbReference>
<dbReference type="SFLD" id="SFLDF00027">
    <property type="entry name" value="p-type_atpase"/>
    <property type="match status" value="1"/>
</dbReference>
<dbReference type="GO" id="GO:0005507">
    <property type="term" value="F:copper ion binding"/>
    <property type="evidence" value="ECO:0007669"/>
    <property type="project" value="InterPro"/>
</dbReference>
<evidence type="ECO:0000256" key="5">
    <source>
        <dbReference type="ARBA" id="ARBA00022723"/>
    </source>
</evidence>
<keyword evidence="7" id="KW-1278">Translocase</keyword>
<dbReference type="InterPro" id="IPR044492">
    <property type="entry name" value="P_typ_ATPase_HD_dom"/>
</dbReference>
<keyword evidence="11 12" id="KW-0472">Membrane</keyword>
<dbReference type="PROSITE" id="PS00154">
    <property type="entry name" value="ATPASE_E1_E2"/>
    <property type="match status" value="1"/>
</dbReference>
<dbReference type="GO" id="GO:0016020">
    <property type="term" value="C:membrane"/>
    <property type="evidence" value="ECO:0007669"/>
    <property type="project" value="UniProtKB-SubCell"/>
</dbReference>
<keyword evidence="12" id="KW-0067">ATP-binding</keyword>
<gene>
    <name evidence="14" type="ORF">FRX31_007331</name>
</gene>
<dbReference type="InterPro" id="IPR017969">
    <property type="entry name" value="Heavy-metal-associated_CS"/>
</dbReference>
<dbReference type="CDD" id="cd00371">
    <property type="entry name" value="HMA"/>
    <property type="match status" value="2"/>
</dbReference>
<evidence type="ECO:0000256" key="4">
    <source>
        <dbReference type="ARBA" id="ARBA00022692"/>
    </source>
</evidence>
<evidence type="ECO:0000313" key="15">
    <source>
        <dbReference type="Proteomes" id="UP000554482"/>
    </source>
</evidence>
<dbReference type="InterPro" id="IPR006121">
    <property type="entry name" value="HMA_dom"/>
</dbReference>
<dbReference type="FunFam" id="3.30.70.100:FF:000005">
    <property type="entry name" value="Copper-exporting P-type ATPase A"/>
    <property type="match status" value="2"/>
</dbReference>
<keyword evidence="9" id="KW-0186">Copper</keyword>
<keyword evidence="10" id="KW-0406">Ion transport</keyword>
<evidence type="ECO:0000259" key="13">
    <source>
        <dbReference type="PROSITE" id="PS50846"/>
    </source>
</evidence>
<evidence type="ECO:0000256" key="8">
    <source>
        <dbReference type="ARBA" id="ARBA00022989"/>
    </source>
</evidence>
<dbReference type="Gene3D" id="2.70.150.10">
    <property type="entry name" value="Calcium-transporting ATPase, cytoplasmic transduction domain A"/>
    <property type="match status" value="1"/>
</dbReference>
<feature type="transmembrane region" description="Helical" evidence="12">
    <location>
        <begin position="405"/>
        <end position="422"/>
    </location>
</feature>
<proteinExistence type="inferred from homology"/>
<keyword evidence="8 12" id="KW-1133">Transmembrane helix</keyword>
<dbReference type="NCBIfam" id="TIGR01494">
    <property type="entry name" value="ATPase_P-type"/>
    <property type="match status" value="2"/>
</dbReference>
<feature type="transmembrane region" description="Helical" evidence="12">
    <location>
        <begin position="554"/>
        <end position="579"/>
    </location>
</feature>
<feature type="domain" description="HMA" evidence="13">
    <location>
        <begin position="50"/>
        <end position="116"/>
    </location>
</feature>
<feature type="transmembrane region" description="Helical" evidence="12">
    <location>
        <begin position="371"/>
        <end position="393"/>
    </location>
</feature>
<evidence type="ECO:0000256" key="3">
    <source>
        <dbReference type="ARBA" id="ARBA00022448"/>
    </source>
</evidence>
<keyword evidence="6" id="KW-0677">Repeat</keyword>
<dbReference type="CDD" id="cd02094">
    <property type="entry name" value="P-type_ATPase_Cu-like"/>
    <property type="match status" value="1"/>
</dbReference>
<dbReference type="InterPro" id="IPR023298">
    <property type="entry name" value="ATPase_P-typ_TM_dom_sf"/>
</dbReference>
<feature type="transmembrane region" description="Helical" evidence="12">
    <location>
        <begin position="935"/>
        <end position="957"/>
    </location>
</feature>
<keyword evidence="3" id="KW-0813">Transport</keyword>
<dbReference type="Gene3D" id="3.30.70.100">
    <property type="match status" value="2"/>
</dbReference>
<organism evidence="14 15">
    <name type="scientific">Thalictrum thalictroides</name>
    <name type="common">Rue-anemone</name>
    <name type="synonym">Anemone thalictroides</name>
    <dbReference type="NCBI Taxonomy" id="46969"/>
    <lineage>
        <taxon>Eukaryota</taxon>
        <taxon>Viridiplantae</taxon>
        <taxon>Streptophyta</taxon>
        <taxon>Embryophyta</taxon>
        <taxon>Tracheophyta</taxon>
        <taxon>Spermatophyta</taxon>
        <taxon>Magnoliopsida</taxon>
        <taxon>Ranunculales</taxon>
        <taxon>Ranunculaceae</taxon>
        <taxon>Thalictroideae</taxon>
        <taxon>Thalictrum</taxon>
    </lineage>
</organism>
<accession>A0A7J6X150</accession>
<reference evidence="14 15" key="1">
    <citation type="submission" date="2020-06" db="EMBL/GenBank/DDBJ databases">
        <title>Transcriptomic and genomic resources for Thalictrum thalictroides and T. hernandezii: Facilitating candidate gene discovery in an emerging model plant lineage.</title>
        <authorList>
            <person name="Arias T."/>
            <person name="Riano-Pachon D.M."/>
            <person name="Di Stilio V.S."/>
        </authorList>
    </citation>
    <scope>NUCLEOTIDE SEQUENCE [LARGE SCALE GENOMIC DNA]</scope>
    <source>
        <strain evidence="15">cv. WT478/WT964</strain>
        <tissue evidence="14">Leaves</tissue>
    </source>
</reference>
<keyword evidence="5 12" id="KW-0479">Metal-binding</keyword>
<dbReference type="InterPro" id="IPR036163">
    <property type="entry name" value="HMA_dom_sf"/>
</dbReference>
<evidence type="ECO:0000313" key="14">
    <source>
        <dbReference type="EMBL" id="KAF5203083.1"/>
    </source>
</evidence>
<dbReference type="PROSITE" id="PS01047">
    <property type="entry name" value="HMA_1"/>
    <property type="match status" value="2"/>
</dbReference>
<feature type="domain" description="HMA" evidence="13">
    <location>
        <begin position="132"/>
        <end position="198"/>
    </location>
</feature>
<dbReference type="InterPro" id="IPR027256">
    <property type="entry name" value="P-typ_ATPase_IB"/>
</dbReference>
<evidence type="ECO:0000256" key="7">
    <source>
        <dbReference type="ARBA" id="ARBA00022967"/>
    </source>
</evidence>
<dbReference type="PANTHER" id="PTHR46594:SF6">
    <property type="entry name" value="COPPER-TRANSPORTING ATPASE RAN1"/>
    <property type="match status" value="1"/>
</dbReference>
<dbReference type="GO" id="GO:0016887">
    <property type="term" value="F:ATP hydrolysis activity"/>
    <property type="evidence" value="ECO:0007669"/>
    <property type="project" value="InterPro"/>
</dbReference>
<feature type="transmembrane region" description="Helical" evidence="12">
    <location>
        <begin position="294"/>
        <end position="313"/>
    </location>
</feature>
<dbReference type="Pfam" id="PF00702">
    <property type="entry name" value="Hydrolase"/>
    <property type="match status" value="1"/>
</dbReference>
<dbReference type="InterPro" id="IPR023299">
    <property type="entry name" value="ATPase_P-typ_cyto_dom_N"/>
</dbReference>
<feature type="domain" description="HMA" evidence="13">
    <location>
        <begin position="206"/>
        <end position="272"/>
    </location>
</feature>
<dbReference type="Pfam" id="PF00122">
    <property type="entry name" value="E1-E2_ATPase"/>
    <property type="match status" value="1"/>
</dbReference>
<dbReference type="PANTHER" id="PTHR46594">
    <property type="entry name" value="P-TYPE CATION-TRANSPORTING ATPASE"/>
    <property type="match status" value="1"/>
</dbReference>
<feature type="transmembrane region" description="Helical" evidence="12">
    <location>
        <begin position="325"/>
        <end position="350"/>
    </location>
</feature>
<comment type="subcellular location">
    <subcellularLocation>
        <location evidence="1 12">Membrane</location>
    </subcellularLocation>
</comment>
<dbReference type="InterPro" id="IPR018303">
    <property type="entry name" value="ATPase_P-typ_P_site"/>
</dbReference>
<protein>
    <submittedName>
        <fullName evidence="14">Copper-transporting atpase ran1</fullName>
    </submittedName>
</protein>
<dbReference type="SFLD" id="SFLDG00002">
    <property type="entry name" value="C1.7:_P-type_atpase_like"/>
    <property type="match status" value="1"/>
</dbReference>
<evidence type="ECO:0000256" key="1">
    <source>
        <dbReference type="ARBA" id="ARBA00004370"/>
    </source>
</evidence>
<evidence type="ECO:0000256" key="11">
    <source>
        <dbReference type="ARBA" id="ARBA00023136"/>
    </source>
</evidence>
<evidence type="ECO:0000256" key="10">
    <source>
        <dbReference type="ARBA" id="ARBA00023065"/>
    </source>
</evidence>
<feature type="transmembrane region" description="Helical" evidence="12">
    <location>
        <begin position="963"/>
        <end position="984"/>
    </location>
</feature>
<dbReference type="FunFam" id="3.40.1110.10:FF:000038">
    <property type="entry name" value="Copper-exporting P-type ATPase"/>
    <property type="match status" value="1"/>
</dbReference>
<dbReference type="FunFam" id="2.70.150.10:FF:000002">
    <property type="entry name" value="Copper-transporting ATPase 1, putative"/>
    <property type="match status" value="1"/>
</dbReference>
<evidence type="ECO:0000256" key="9">
    <source>
        <dbReference type="ARBA" id="ARBA00023008"/>
    </source>
</evidence>
<dbReference type="InterPro" id="IPR006122">
    <property type="entry name" value="HMA_Cu_ion-bd"/>
</dbReference>
<dbReference type="SUPFAM" id="SSF81653">
    <property type="entry name" value="Calcium ATPase, transduction domain A"/>
    <property type="match status" value="1"/>
</dbReference>
<dbReference type="Proteomes" id="UP000554482">
    <property type="component" value="Unassembled WGS sequence"/>
</dbReference>
<dbReference type="NCBIfam" id="TIGR01525">
    <property type="entry name" value="ATPase-IB_hvy"/>
    <property type="match status" value="1"/>
</dbReference>
<dbReference type="FunFam" id="3.40.50.1000:FF:000031">
    <property type="entry name" value="Probable copper-transporting ATPase HMA5"/>
    <property type="match status" value="1"/>
</dbReference>
<dbReference type="OrthoDB" id="432719at2759"/>
<dbReference type="Gene3D" id="3.40.1110.10">
    <property type="entry name" value="Calcium-transporting ATPase, cytoplasmic domain N"/>
    <property type="match status" value="2"/>
</dbReference>
<dbReference type="SUPFAM" id="SSF55008">
    <property type="entry name" value="HMA, heavy metal-associated domain"/>
    <property type="match status" value="3"/>
</dbReference>
<keyword evidence="15" id="KW-1185">Reference proteome</keyword>
<comment type="caution">
    <text evidence="14">The sequence shown here is derived from an EMBL/GenBank/DDBJ whole genome shotgun (WGS) entry which is preliminary data.</text>
</comment>
<evidence type="ECO:0000256" key="12">
    <source>
        <dbReference type="RuleBase" id="RU362081"/>
    </source>
</evidence>
<dbReference type="FunFam" id="3.40.1110.10:FF:000065">
    <property type="entry name" value="Copper-transporting ATPase RAN1"/>
    <property type="match status" value="1"/>
</dbReference>
<dbReference type="InterPro" id="IPR036412">
    <property type="entry name" value="HAD-like_sf"/>
</dbReference>
<keyword evidence="12" id="KW-0547">Nucleotide-binding</keyword>
<keyword evidence="4 12" id="KW-0812">Transmembrane</keyword>
<feature type="transmembrane region" description="Helical" evidence="12">
    <location>
        <begin position="599"/>
        <end position="620"/>
    </location>
</feature>
<dbReference type="InterPro" id="IPR008250">
    <property type="entry name" value="ATPase_P-typ_transduc_dom_A_sf"/>
</dbReference>
<sequence>MALSLRDLQLTSLPKIHDSQNLEDVRLLDSYEDEQKEKNEVVVDMEQGMKRVQIKVTGMTCAACSNSIETALMGIKGVVKGSVSLLQNKADVIFYPELVKDQDIKIAIEDAGFDAEILAESNPKKPISKGTLTGQFRIEGMTCAACVNSVEGILRKLPGVKRAVVALSTSYGEVEYEPTTISKEEIVNAIEDAGFEASFVQSSEQDRIILGISGITTELDWHLLEGMLGNLNGVRQFRFDIIHSELDVLFDPEVISSRSIVDNICGRNHDRYKVTVKNPYTSSRSSNMEESANMFRLFISSLFLSIPVFLIRVVCPRIPLVYSLLLWRCGPFLMGDWLKFGLVSLVQFVVGKRFYVAAGRALRNGSTNMDVLVALGTSASYFYSVCALLYGAITGFWSPTYFETSAMLITFVLLGKYLEILAKGKTSEAIKKLVELSPATALLLVKDSGGKIIEEREIDALLIHPGDALKVLPGSKIPVDGVVLLGTSYVDESMVTGESLPIQKEVNASVIGGTINLHGVLHVQATNVGSNTVLSQIISLVEAAQMSKAPVQKFADFVASIFVPTVVSLALLTFLGWYICGVFGVYPEEWLPDNGNHFVFALMFSISVVVIACPCALGLATPTAIMVATGVGANNGVLIKGGDALERAQKVKYVVFDKTGTLTQGRATVTTVKVFSGMDRGDFLTLVASAEASSEHPLARAIVAYARHFHFFDNPSLAKDPQRNIKELNSSWLFDVIDFSALPGKGVQCFIDEKRVLVGNRKLLTENGVTIPKEAEDFITEIEENAKTGILVAYNDDLIGVLGLADPIKREAAVVVDGLRKMGVRPVMVTGDNRRTAQAVAKEVGIQDVRAEVMPAGKADVIRSFQKDGSVVAMVGDGINDSPALAAADVGIAIGAGTDIAIEAADYVLMRSNLEDVIIAIDLSRKTFSRIRWNYVFAMAYNVIAIPVAAGVFFPLLRITLPPWVAGACMALSSVSVVCSSLLLRRYKKPRLTTILEITVE</sequence>
<dbReference type="PROSITE" id="PS50846">
    <property type="entry name" value="HMA_2"/>
    <property type="match status" value="3"/>
</dbReference>
<dbReference type="EMBL" id="JABWDY010007274">
    <property type="protein sequence ID" value="KAF5203083.1"/>
    <property type="molecule type" value="Genomic_DNA"/>
</dbReference>
<evidence type="ECO:0000256" key="6">
    <source>
        <dbReference type="ARBA" id="ARBA00022737"/>
    </source>
</evidence>
<dbReference type="PRINTS" id="PR00119">
    <property type="entry name" value="CATATPASE"/>
</dbReference>
<dbReference type="InterPro" id="IPR059000">
    <property type="entry name" value="ATPase_P-type_domA"/>
</dbReference>
<dbReference type="SFLD" id="SFLDS00003">
    <property type="entry name" value="Haloacid_Dehalogenase"/>
    <property type="match status" value="1"/>
</dbReference>
<dbReference type="Gene3D" id="3.40.50.1000">
    <property type="entry name" value="HAD superfamily/HAD-like"/>
    <property type="match status" value="1"/>
</dbReference>
<name>A0A7J6X150_THATH</name>
<dbReference type="AlphaFoldDB" id="A0A7J6X150"/>
<comment type="similarity">
    <text evidence="2 12">Belongs to the cation transport ATPase (P-type) (TC 3.A.3) family. Type IB subfamily.</text>
</comment>
<dbReference type="GO" id="GO:0005524">
    <property type="term" value="F:ATP binding"/>
    <property type="evidence" value="ECO:0007669"/>
    <property type="project" value="UniProtKB-UniRule"/>
</dbReference>
<dbReference type="InterPro" id="IPR001757">
    <property type="entry name" value="P_typ_ATPase"/>
</dbReference>
<dbReference type="GO" id="GO:0019829">
    <property type="term" value="F:ATPase-coupled monoatomic cation transmembrane transporter activity"/>
    <property type="evidence" value="ECO:0007669"/>
    <property type="project" value="InterPro"/>
</dbReference>